<evidence type="ECO:0000313" key="2">
    <source>
        <dbReference type="Proteomes" id="UP000237271"/>
    </source>
</evidence>
<sequence length="188" mass="21914">MHQKQCEFLRDGVSNGKKAAIIKIYLDLGMDATVKKYFPSLSAAQQKNKKRQIYKWMKKDRFFERGGSAHLQRIRAVGLTIVLSDDDEDFIAHWIRDLRREGVPYRLSLRRKTRIDQITPANSEKVAQEFRLEVLKTIEEGIVEIYNADQTAMNYEYLPSRTYDTKGTRTVWIHTTGAEKKNDSDVIK</sequence>
<keyword evidence="2" id="KW-1185">Reference proteome</keyword>
<evidence type="ECO:0008006" key="3">
    <source>
        <dbReference type="Google" id="ProtNLM"/>
    </source>
</evidence>
<organism evidence="1 2">
    <name type="scientific">Phytophthora palmivora</name>
    <dbReference type="NCBI Taxonomy" id="4796"/>
    <lineage>
        <taxon>Eukaryota</taxon>
        <taxon>Sar</taxon>
        <taxon>Stramenopiles</taxon>
        <taxon>Oomycota</taxon>
        <taxon>Peronosporomycetes</taxon>
        <taxon>Peronosporales</taxon>
        <taxon>Peronosporaceae</taxon>
        <taxon>Phytophthora</taxon>
    </lineage>
</organism>
<evidence type="ECO:0000313" key="1">
    <source>
        <dbReference type="EMBL" id="POM73632.1"/>
    </source>
</evidence>
<gene>
    <name evidence="1" type="ORF">PHPALM_9502</name>
</gene>
<reference evidence="1 2" key="1">
    <citation type="journal article" date="2017" name="Genome Biol. Evol.">
        <title>Phytophthora megakarya and P. palmivora, closely related causal agents of cacao black pod rot, underwent increases in genome sizes and gene numbers by different mechanisms.</title>
        <authorList>
            <person name="Ali S.S."/>
            <person name="Shao J."/>
            <person name="Lary D.J."/>
            <person name="Kronmiller B."/>
            <person name="Shen D."/>
            <person name="Strem M.D."/>
            <person name="Amoako-Attah I."/>
            <person name="Akrofi A.Y."/>
            <person name="Begoude B.A."/>
            <person name="Ten Hoopen G.M."/>
            <person name="Coulibaly K."/>
            <person name="Kebe B.I."/>
            <person name="Melnick R.L."/>
            <person name="Guiltinan M.J."/>
            <person name="Tyler B.M."/>
            <person name="Meinhardt L.W."/>
            <person name="Bailey B.A."/>
        </authorList>
    </citation>
    <scope>NUCLEOTIDE SEQUENCE [LARGE SCALE GENOMIC DNA]</scope>
    <source>
        <strain evidence="2">sbr112.9</strain>
        <tissue evidence="1">Mycelia</tissue>
    </source>
</reference>
<proteinExistence type="predicted"/>
<accession>A0A2P4Y745</accession>
<dbReference type="OrthoDB" id="88412at2759"/>
<dbReference type="EMBL" id="NCKW01005059">
    <property type="protein sequence ID" value="POM73632.1"/>
    <property type="molecule type" value="Genomic_DNA"/>
</dbReference>
<comment type="caution">
    <text evidence="1">The sequence shown here is derived from an EMBL/GenBank/DDBJ whole genome shotgun (WGS) entry which is preliminary data.</text>
</comment>
<name>A0A2P4Y745_9STRA</name>
<protein>
    <recommendedName>
        <fullName evidence="3">HTH CENPB-type domain-containing protein</fullName>
    </recommendedName>
</protein>
<dbReference type="AlphaFoldDB" id="A0A2P4Y745"/>
<dbReference type="Proteomes" id="UP000237271">
    <property type="component" value="Unassembled WGS sequence"/>
</dbReference>